<feature type="transmembrane region" description="Helical" evidence="1">
    <location>
        <begin position="162"/>
        <end position="180"/>
    </location>
</feature>
<dbReference type="Pfam" id="PF01757">
    <property type="entry name" value="Acyl_transf_3"/>
    <property type="match status" value="1"/>
</dbReference>
<dbReference type="GO" id="GO:0009103">
    <property type="term" value="P:lipopolysaccharide biosynthetic process"/>
    <property type="evidence" value="ECO:0007669"/>
    <property type="project" value="TreeGrafter"/>
</dbReference>
<accession>A0A497VHP4</accession>
<proteinExistence type="predicted"/>
<dbReference type="OrthoDB" id="9796461at2"/>
<feature type="transmembrane region" description="Helical" evidence="1">
    <location>
        <begin position="344"/>
        <end position="364"/>
    </location>
</feature>
<feature type="transmembrane region" description="Helical" evidence="1">
    <location>
        <begin position="137"/>
        <end position="156"/>
    </location>
</feature>
<keyword evidence="5" id="KW-1185">Reference proteome</keyword>
<keyword evidence="1" id="KW-0812">Transmembrane</keyword>
<dbReference type="Pfam" id="PF19040">
    <property type="entry name" value="SGNH"/>
    <property type="match status" value="1"/>
</dbReference>
<feature type="transmembrane region" description="Helical" evidence="1">
    <location>
        <begin position="307"/>
        <end position="324"/>
    </location>
</feature>
<dbReference type="PANTHER" id="PTHR23028">
    <property type="entry name" value="ACETYLTRANSFERASE"/>
    <property type="match status" value="1"/>
</dbReference>
<feature type="domain" description="Acyltransferase 3" evidence="2">
    <location>
        <begin position="5"/>
        <end position="324"/>
    </location>
</feature>
<dbReference type="AlphaFoldDB" id="A0A497VHP4"/>
<evidence type="ECO:0000256" key="1">
    <source>
        <dbReference type="SAM" id="Phobius"/>
    </source>
</evidence>
<dbReference type="RefSeq" id="WP_121028304.1">
    <property type="nucleotide sequence ID" value="NZ_RCCE01000010.1"/>
</dbReference>
<keyword evidence="1" id="KW-0472">Membrane</keyword>
<dbReference type="Proteomes" id="UP000269157">
    <property type="component" value="Unassembled WGS sequence"/>
</dbReference>
<evidence type="ECO:0000313" key="5">
    <source>
        <dbReference type="Proteomes" id="UP000269157"/>
    </source>
</evidence>
<feature type="transmembrane region" description="Helical" evidence="1">
    <location>
        <begin position="37"/>
        <end position="55"/>
    </location>
</feature>
<evidence type="ECO:0000259" key="2">
    <source>
        <dbReference type="Pfam" id="PF01757"/>
    </source>
</evidence>
<dbReference type="InterPro" id="IPR002656">
    <property type="entry name" value="Acyl_transf_3_dom"/>
</dbReference>
<evidence type="ECO:0000313" key="4">
    <source>
        <dbReference type="EMBL" id="RLJ36203.1"/>
    </source>
</evidence>
<evidence type="ECO:0000259" key="3">
    <source>
        <dbReference type="Pfam" id="PF19040"/>
    </source>
</evidence>
<dbReference type="InterPro" id="IPR043968">
    <property type="entry name" value="SGNH"/>
</dbReference>
<dbReference type="EMBL" id="RCCE01000010">
    <property type="protein sequence ID" value="RLJ36203.1"/>
    <property type="molecule type" value="Genomic_DNA"/>
</dbReference>
<dbReference type="InterPro" id="IPR050879">
    <property type="entry name" value="Acyltransferase_3"/>
</dbReference>
<comment type="caution">
    <text evidence="4">The sequence shown here is derived from an EMBL/GenBank/DDBJ whole genome shotgun (WGS) entry which is preliminary data.</text>
</comment>
<feature type="transmembrane region" description="Helical" evidence="1">
    <location>
        <begin position="75"/>
        <end position="93"/>
    </location>
</feature>
<feature type="transmembrane region" description="Helical" evidence="1">
    <location>
        <begin position="270"/>
        <end position="287"/>
    </location>
</feature>
<keyword evidence="1" id="KW-1133">Transmembrane helix</keyword>
<sequence>MRYRPEIDGLRAVAVVPVILFHAGLGLFAGGFVGVDIFFVISGYLITSIILADLARGQFSILTFYERRARRILPALFTVLICCLPFAWMWMLPSQLKDFGQGLVAVSVFASNILFYRQSGYFEPAAEENPLLHTWSLAVEEQYYVVFPILLVLLWPLKARRVGLIIMGLAAISLVLSDWASRVHPSGNFYLAPTRAWELLAGSLCAFAQSSYGQKTHEGLAILGTGLIGISIFAFDETTPFPSFYALLPVGGTALIILFAAQGTLVAKALSLRPVLGLGLISYSAYLWHQPLLAFARIKAIFEPHPWVIALLVLASFSLAYLSWRFVEAPFRKKPAPLLDRRGVFTVSALALSALIGLGLAIHVKDGLPSRSVALLQKPLIDPARARDRSYALLRDTGQEETRLRDFLAQGSGARVLILGDSHSKDIFNAFVLNQDAYPDAVFLRRDLYVGCKVAARAISEDGNIYQTCPREFAARAPDIFARATHVILTGRWHKMERPLDIVSAYLSGLADMGKAVSVFSNTVEYAPEAPKLLRKVARDSGFSGAQTFPSNVSGQLFYNSVDPQIAAFNDSLKALVTTYPEVSYIEKSGFICDSGLEYCESVTDRGDAIYYDYGHWTLPGARYLGRRMLEQGLQPRF</sequence>
<gene>
    <name evidence="4" type="ORF">BCF46_3893</name>
</gene>
<reference evidence="4 5" key="1">
    <citation type="submission" date="2018-10" db="EMBL/GenBank/DDBJ databases">
        <title>Genomic Encyclopedia of Archaeal and Bacterial Type Strains, Phase II (KMG-II): from individual species to whole genera.</title>
        <authorList>
            <person name="Goeker M."/>
        </authorList>
    </citation>
    <scope>NUCLEOTIDE SEQUENCE [LARGE SCALE GENOMIC DNA]</scope>
    <source>
        <strain evidence="4 5">DSM 29466</strain>
    </source>
</reference>
<dbReference type="GO" id="GO:0016020">
    <property type="term" value="C:membrane"/>
    <property type="evidence" value="ECO:0007669"/>
    <property type="project" value="TreeGrafter"/>
</dbReference>
<dbReference type="GO" id="GO:0016747">
    <property type="term" value="F:acyltransferase activity, transferring groups other than amino-acyl groups"/>
    <property type="evidence" value="ECO:0007669"/>
    <property type="project" value="InterPro"/>
</dbReference>
<feature type="domain" description="SGNH" evidence="3">
    <location>
        <begin position="411"/>
        <end position="630"/>
    </location>
</feature>
<organism evidence="4 5">
    <name type="scientific">Litoreibacter meonggei</name>
    <dbReference type="NCBI Taxonomy" id="1049199"/>
    <lineage>
        <taxon>Bacteria</taxon>
        <taxon>Pseudomonadati</taxon>
        <taxon>Pseudomonadota</taxon>
        <taxon>Alphaproteobacteria</taxon>
        <taxon>Rhodobacterales</taxon>
        <taxon>Roseobacteraceae</taxon>
        <taxon>Litoreibacter</taxon>
    </lineage>
</organism>
<feature type="transmembrane region" description="Helical" evidence="1">
    <location>
        <begin position="241"/>
        <end position="261"/>
    </location>
</feature>
<protein>
    <submittedName>
        <fullName evidence="4">Peptidoglycan/LPS O-acetylase OafA/YrhL</fullName>
    </submittedName>
</protein>
<name>A0A497VHP4_9RHOB</name>
<dbReference type="PANTHER" id="PTHR23028:SF53">
    <property type="entry name" value="ACYL_TRANSF_3 DOMAIN-CONTAINING PROTEIN"/>
    <property type="match status" value="1"/>
</dbReference>
<feature type="transmembrane region" description="Helical" evidence="1">
    <location>
        <begin position="12"/>
        <end position="31"/>
    </location>
</feature>